<accession>A0A212JU18</accession>
<reference evidence="4" key="1">
    <citation type="submission" date="2016-04" db="EMBL/GenBank/DDBJ databases">
        <authorList>
            <person name="Evans L.H."/>
            <person name="Alamgir A."/>
            <person name="Owens N."/>
            <person name="Weber N.D."/>
            <person name="Virtaneva K."/>
            <person name="Barbian K."/>
            <person name="Babar A."/>
            <person name="Rosenke K."/>
        </authorList>
    </citation>
    <scope>NUCLEOTIDE SEQUENCE</scope>
    <source>
        <strain evidence="4">86-1</strain>
    </source>
</reference>
<evidence type="ECO:0000256" key="2">
    <source>
        <dbReference type="ARBA" id="ARBA00023002"/>
    </source>
</evidence>
<evidence type="ECO:0008006" key="5">
    <source>
        <dbReference type="Google" id="ProtNLM"/>
    </source>
</evidence>
<dbReference type="Gene3D" id="3.40.50.720">
    <property type="entry name" value="NAD(P)-binding Rossmann-like Domain"/>
    <property type="match status" value="1"/>
</dbReference>
<dbReference type="InterPro" id="IPR036291">
    <property type="entry name" value="NAD(P)-bd_dom_sf"/>
</dbReference>
<dbReference type="FunFam" id="3.40.50.720:FF:000084">
    <property type="entry name" value="Short-chain dehydrogenase reductase"/>
    <property type="match status" value="1"/>
</dbReference>
<dbReference type="PANTHER" id="PTHR42760:SF133">
    <property type="entry name" value="3-OXOACYL-[ACYL-CARRIER-PROTEIN] REDUCTASE"/>
    <property type="match status" value="1"/>
</dbReference>
<dbReference type="GO" id="GO:0048038">
    <property type="term" value="F:quinone binding"/>
    <property type="evidence" value="ECO:0007669"/>
    <property type="project" value="TreeGrafter"/>
</dbReference>
<dbReference type="Pfam" id="PF13561">
    <property type="entry name" value="adh_short_C2"/>
    <property type="match status" value="1"/>
</dbReference>
<keyword evidence="3" id="KW-0175">Coiled coil</keyword>
<dbReference type="AlphaFoldDB" id="A0A212JU18"/>
<dbReference type="RefSeq" id="WP_296942293.1">
    <property type="nucleotide sequence ID" value="NZ_LT599032.1"/>
</dbReference>
<dbReference type="GO" id="GO:0006633">
    <property type="term" value="P:fatty acid biosynthetic process"/>
    <property type="evidence" value="ECO:0007669"/>
    <property type="project" value="TreeGrafter"/>
</dbReference>
<gene>
    <name evidence="4" type="ORF">KL86DYS1_30446</name>
</gene>
<comment type="similarity">
    <text evidence="1">Belongs to the short-chain dehydrogenases/reductases (SDR) family.</text>
</comment>
<feature type="coiled-coil region" evidence="3">
    <location>
        <begin position="28"/>
        <end position="55"/>
    </location>
</feature>
<protein>
    <recommendedName>
        <fullName evidence="5">Gluconate 5-dehydrogenase</fullName>
    </recommendedName>
</protein>
<dbReference type="EMBL" id="FLUM01000003">
    <property type="protein sequence ID" value="SBW02951.1"/>
    <property type="molecule type" value="Genomic_DNA"/>
</dbReference>
<name>A0A212JU18_9BACT</name>
<dbReference type="InterPro" id="IPR002347">
    <property type="entry name" value="SDR_fam"/>
</dbReference>
<dbReference type="GO" id="GO:0016616">
    <property type="term" value="F:oxidoreductase activity, acting on the CH-OH group of donors, NAD or NADP as acceptor"/>
    <property type="evidence" value="ECO:0007669"/>
    <property type="project" value="TreeGrafter"/>
</dbReference>
<sequence>MSLFNLKGRVAVITGASSGLGKRFACALAEQGANVAIIARRIERLEENAKELERLGVECLPIQCDATQEKEVISSINQAIRHFGKIDILVNNAGIALGGKAEDVSGEDFKKVMDVNVNGVFYFAREAGKNMIDNKYGRIINVSSMYGKVGNKFSACLSYHTSKGAVENFSRALAAEWAKYNITVNNLAPGFFDSEMTGGFIHNDHFVNFVKNSTCMERTGRTEELDSALLFLAADESSYITGQSIFVDGGWTAI</sequence>
<evidence type="ECO:0000256" key="3">
    <source>
        <dbReference type="SAM" id="Coils"/>
    </source>
</evidence>
<proteinExistence type="inferred from homology"/>
<organism evidence="4">
    <name type="scientific">uncultured Dysgonomonas sp</name>
    <dbReference type="NCBI Taxonomy" id="206096"/>
    <lineage>
        <taxon>Bacteria</taxon>
        <taxon>Pseudomonadati</taxon>
        <taxon>Bacteroidota</taxon>
        <taxon>Bacteroidia</taxon>
        <taxon>Bacteroidales</taxon>
        <taxon>Dysgonomonadaceae</taxon>
        <taxon>Dysgonomonas</taxon>
        <taxon>environmental samples</taxon>
    </lineage>
</organism>
<evidence type="ECO:0000256" key="1">
    <source>
        <dbReference type="ARBA" id="ARBA00006484"/>
    </source>
</evidence>
<keyword evidence="2" id="KW-0560">Oxidoreductase</keyword>
<dbReference type="SUPFAM" id="SSF51735">
    <property type="entry name" value="NAD(P)-binding Rossmann-fold domains"/>
    <property type="match status" value="1"/>
</dbReference>
<dbReference type="PRINTS" id="PR00080">
    <property type="entry name" value="SDRFAMILY"/>
</dbReference>
<dbReference type="PANTHER" id="PTHR42760">
    <property type="entry name" value="SHORT-CHAIN DEHYDROGENASES/REDUCTASES FAMILY MEMBER"/>
    <property type="match status" value="1"/>
</dbReference>
<dbReference type="PRINTS" id="PR00081">
    <property type="entry name" value="GDHRDH"/>
</dbReference>
<evidence type="ECO:0000313" key="4">
    <source>
        <dbReference type="EMBL" id="SBW02951.1"/>
    </source>
</evidence>